<dbReference type="EMBL" id="QGKX02001621">
    <property type="protein sequence ID" value="KAF3502201.1"/>
    <property type="molecule type" value="Genomic_DNA"/>
</dbReference>
<evidence type="ECO:0000313" key="1">
    <source>
        <dbReference type="EMBL" id="KAF3502201.1"/>
    </source>
</evidence>
<gene>
    <name evidence="1" type="ORF">F2Q69_00041903</name>
</gene>
<sequence length="182" mass="20461">MSLLSPGRLLQIPKRPSFSGLPCSPDHSTLGTLSGSKICFKSAQNQDVAVMVNASEVTKAETLTIRDKFAFLKPEPAQLVDVSKIWERECKRIWCTYYISNMKNSIVARHVLGENTFSDKGVLAEILQQIMGKGLIPVDLDVWKLRRRAKSHGSLHYLEAMIKIFSACSEKIILKSEKLLRE</sequence>
<reference evidence="1" key="1">
    <citation type="submission" date="2019-12" db="EMBL/GenBank/DDBJ databases">
        <title>Genome sequencing and annotation of Brassica cretica.</title>
        <authorList>
            <person name="Studholme D.J."/>
            <person name="Sarris P."/>
        </authorList>
    </citation>
    <scope>NUCLEOTIDE SEQUENCE</scope>
    <source>
        <strain evidence="1">PFS-109/04</strain>
        <tissue evidence="1">Leaf</tissue>
    </source>
</reference>
<comment type="caution">
    <text evidence="1">The sequence shown here is derived from an EMBL/GenBank/DDBJ whole genome shotgun (WGS) entry which is preliminary data.</text>
</comment>
<name>A0A8S9NJH1_BRACR</name>
<protein>
    <submittedName>
        <fullName evidence="1">Uncharacterized protein</fullName>
    </submittedName>
</protein>
<proteinExistence type="predicted"/>
<accession>A0A8S9NJH1</accession>
<dbReference type="Proteomes" id="UP000712600">
    <property type="component" value="Unassembled WGS sequence"/>
</dbReference>
<evidence type="ECO:0000313" key="2">
    <source>
        <dbReference type="Proteomes" id="UP000712600"/>
    </source>
</evidence>
<dbReference type="AlphaFoldDB" id="A0A8S9NJH1"/>
<organism evidence="1 2">
    <name type="scientific">Brassica cretica</name>
    <name type="common">Mustard</name>
    <dbReference type="NCBI Taxonomy" id="69181"/>
    <lineage>
        <taxon>Eukaryota</taxon>
        <taxon>Viridiplantae</taxon>
        <taxon>Streptophyta</taxon>
        <taxon>Embryophyta</taxon>
        <taxon>Tracheophyta</taxon>
        <taxon>Spermatophyta</taxon>
        <taxon>Magnoliopsida</taxon>
        <taxon>eudicotyledons</taxon>
        <taxon>Gunneridae</taxon>
        <taxon>Pentapetalae</taxon>
        <taxon>rosids</taxon>
        <taxon>malvids</taxon>
        <taxon>Brassicales</taxon>
        <taxon>Brassicaceae</taxon>
        <taxon>Brassiceae</taxon>
        <taxon>Brassica</taxon>
    </lineage>
</organism>